<dbReference type="Proteomes" id="UP000093052">
    <property type="component" value="Chromosome"/>
</dbReference>
<protein>
    <submittedName>
        <fullName evidence="1">Uncharacterized protein</fullName>
    </submittedName>
</protein>
<evidence type="ECO:0000313" key="1">
    <source>
        <dbReference type="EMBL" id="ANZ29258.1"/>
    </source>
</evidence>
<reference evidence="2" key="1">
    <citation type="journal article" date="2016" name="Genome Announc.">
        <title>Complete Genome Sequence of Geobacillus thermoglucosidasius NCIMB 11955, the Progenitor of a Bioethanol Production Strain.</title>
        <authorList>
            <person name="Sheng L."/>
            <person name="Zhang Y."/>
            <person name="Minton N.P."/>
        </authorList>
    </citation>
    <scope>NUCLEOTIDE SEQUENCE [LARGE SCALE GENOMIC DNA]</scope>
    <source>
        <strain evidence="2">NCIMB 11955</strain>
    </source>
</reference>
<dbReference type="EMBL" id="CP016622">
    <property type="protein sequence ID" value="ANZ29258.1"/>
    <property type="molecule type" value="Genomic_DNA"/>
</dbReference>
<accession>A0AAN0YLH2</accession>
<name>A0AAN0YLH2_PARTM</name>
<dbReference type="KEGG" id="ptl:AOT13_03565"/>
<keyword evidence="2" id="KW-1185">Reference proteome</keyword>
<proteinExistence type="predicted"/>
<organism evidence="1 2">
    <name type="scientific">Parageobacillus thermoglucosidasius</name>
    <name type="common">Geobacillus thermoglucosidasius</name>
    <dbReference type="NCBI Taxonomy" id="1426"/>
    <lineage>
        <taxon>Bacteria</taxon>
        <taxon>Bacillati</taxon>
        <taxon>Bacillota</taxon>
        <taxon>Bacilli</taxon>
        <taxon>Bacillales</taxon>
        <taxon>Anoxybacillaceae</taxon>
        <taxon>Parageobacillus</taxon>
    </lineage>
</organism>
<evidence type="ECO:0000313" key="2">
    <source>
        <dbReference type="Proteomes" id="UP000093052"/>
    </source>
</evidence>
<sequence>MWRGVTSRRRLGAGKERRPFEPWGKWKTFLENNDTIDAGKRGNLCGCPLFLMGIMTIKQTWRKNQ</sequence>
<gene>
    <name evidence="1" type="ORF">BCV53_03580</name>
</gene>
<dbReference type="AlphaFoldDB" id="A0AAN0YLH2"/>